<proteinExistence type="predicted"/>
<comment type="caution">
    <text evidence="1">The sequence shown here is derived from an EMBL/GenBank/DDBJ whole genome shotgun (WGS) entry which is preliminary data.</text>
</comment>
<accession>A0A9N9DYG9</accession>
<dbReference type="AlphaFoldDB" id="A0A9N9DYG9"/>
<protein>
    <submittedName>
        <fullName evidence="1">7091_t:CDS:1</fullName>
    </submittedName>
</protein>
<evidence type="ECO:0000313" key="2">
    <source>
        <dbReference type="Proteomes" id="UP000789570"/>
    </source>
</evidence>
<keyword evidence="2" id="KW-1185">Reference proteome</keyword>
<gene>
    <name evidence="1" type="ORF">FCALED_LOCUS11154</name>
</gene>
<reference evidence="1" key="1">
    <citation type="submission" date="2021-06" db="EMBL/GenBank/DDBJ databases">
        <authorList>
            <person name="Kallberg Y."/>
            <person name="Tangrot J."/>
            <person name="Rosling A."/>
        </authorList>
    </citation>
    <scope>NUCLEOTIDE SEQUENCE</scope>
    <source>
        <strain evidence="1">UK204</strain>
    </source>
</reference>
<sequence length="57" mass="6117">MTESLSIVGSVVAAEKRVPPDHQNIDPLPSSSTSPAKLNEQLINQCGVRDISLTKPF</sequence>
<name>A0A9N9DYG9_9GLOM</name>
<dbReference type="Proteomes" id="UP000789570">
    <property type="component" value="Unassembled WGS sequence"/>
</dbReference>
<evidence type="ECO:0000313" key="1">
    <source>
        <dbReference type="EMBL" id="CAG8652779.1"/>
    </source>
</evidence>
<dbReference type="EMBL" id="CAJVPQ010004498">
    <property type="protein sequence ID" value="CAG8652779.1"/>
    <property type="molecule type" value="Genomic_DNA"/>
</dbReference>
<organism evidence="1 2">
    <name type="scientific">Funneliformis caledonium</name>
    <dbReference type="NCBI Taxonomy" id="1117310"/>
    <lineage>
        <taxon>Eukaryota</taxon>
        <taxon>Fungi</taxon>
        <taxon>Fungi incertae sedis</taxon>
        <taxon>Mucoromycota</taxon>
        <taxon>Glomeromycotina</taxon>
        <taxon>Glomeromycetes</taxon>
        <taxon>Glomerales</taxon>
        <taxon>Glomeraceae</taxon>
        <taxon>Funneliformis</taxon>
    </lineage>
</organism>